<dbReference type="InterPro" id="IPR029058">
    <property type="entry name" value="AB_hydrolase_fold"/>
</dbReference>
<dbReference type="PANTHER" id="PTHR48098">
    <property type="entry name" value="ENTEROCHELIN ESTERASE-RELATED"/>
    <property type="match status" value="1"/>
</dbReference>
<dbReference type="SUPFAM" id="SSF53474">
    <property type="entry name" value="alpha/beta-Hydrolases"/>
    <property type="match status" value="1"/>
</dbReference>
<feature type="signal peptide" evidence="1">
    <location>
        <begin position="1"/>
        <end position="22"/>
    </location>
</feature>
<keyword evidence="1" id="KW-0732">Signal</keyword>
<dbReference type="InterPro" id="IPR050583">
    <property type="entry name" value="Mycobacterial_A85_antigen"/>
</dbReference>
<dbReference type="OrthoDB" id="9803578at2"/>
<organism evidence="2">
    <name type="scientific">Lentimicrobium saccharophilum</name>
    <dbReference type="NCBI Taxonomy" id="1678841"/>
    <lineage>
        <taxon>Bacteria</taxon>
        <taxon>Pseudomonadati</taxon>
        <taxon>Bacteroidota</taxon>
        <taxon>Bacteroidia</taxon>
        <taxon>Bacteroidales</taxon>
        <taxon>Lentimicrobiaceae</taxon>
        <taxon>Lentimicrobium</taxon>
    </lineage>
</organism>
<keyword evidence="3" id="KW-1185">Reference proteome</keyword>
<dbReference type="RefSeq" id="WP_062037403.1">
    <property type="nucleotide sequence ID" value="NZ_DF968182.1"/>
</dbReference>
<dbReference type="Pfam" id="PF00756">
    <property type="entry name" value="Esterase"/>
    <property type="match status" value="2"/>
</dbReference>
<protein>
    <submittedName>
        <fullName evidence="2">Enterochelin esterase</fullName>
    </submittedName>
</protein>
<name>A0A0S7BNM9_9BACT</name>
<feature type="chain" id="PRO_5006633051" evidence="1">
    <location>
        <begin position="23"/>
        <end position="521"/>
    </location>
</feature>
<evidence type="ECO:0000313" key="3">
    <source>
        <dbReference type="Proteomes" id="UP000053091"/>
    </source>
</evidence>
<evidence type="ECO:0000256" key="1">
    <source>
        <dbReference type="SAM" id="SignalP"/>
    </source>
</evidence>
<dbReference type="PANTHER" id="PTHR48098:SF1">
    <property type="entry name" value="DIACYLGLYCEROL ACYLTRANSFERASE_MYCOLYLTRANSFERASE AG85A"/>
    <property type="match status" value="1"/>
</dbReference>
<dbReference type="InterPro" id="IPR000801">
    <property type="entry name" value="Esterase-like"/>
</dbReference>
<sequence length="521" mass="58646">MKRISCLLISCLLLLTGFDAIAGDKLVMESMTMHSRILGQEVRFSVILPEGYYTENRRYPVVYLLHGLGDDETSWLEYGRVGQYSRNATASGDIAPVIFVMPQAFRTYYINDYAGIFPYQDMLVQEFVPHIDGLFRTIPHAGNRALMGYSMGGFGAMVLHLAHPGVFGVSVPLSMSVRTDQQYMTEEASGWDEQWGRLFGAPGLTGADRLTDYYKLHSPFHTLPRLGEVQKKNLKIYMVNGDEEQTLCRSNEMLHILMHSIDVPHHYRVIDGGHSFRVWQAALPDALRFISDAFEGKPYRGDLMDSPAAGQLPHEQMIVVNTGGEQVFAYVPDDYQVSDRKYPVIYFAGITGQEQMVSVSRLLDREIRAGKATPMLIVFLPGKDETGIITLIDQLERQLRIRPGYRFRSVAGYGQSAETSLRLLNREMRFSSCLLTGAVLSGSEAAEILSSFELEKLKRTSLFIDAPDDGCCAEGNGELHMMLRDEEVNHEYRVRQGSGDEGWISGGFREAINMISTRFHR</sequence>
<evidence type="ECO:0000313" key="2">
    <source>
        <dbReference type="EMBL" id="GAP42149.1"/>
    </source>
</evidence>
<dbReference type="EMBL" id="DF968182">
    <property type="protein sequence ID" value="GAP42149.1"/>
    <property type="molecule type" value="Genomic_DNA"/>
</dbReference>
<dbReference type="STRING" id="1678841.TBC1_11278"/>
<dbReference type="AlphaFoldDB" id="A0A0S7BNM9"/>
<gene>
    <name evidence="2" type="ORF">TBC1_11278</name>
</gene>
<dbReference type="Gene3D" id="3.40.50.1820">
    <property type="entry name" value="alpha/beta hydrolase"/>
    <property type="match status" value="2"/>
</dbReference>
<proteinExistence type="predicted"/>
<dbReference type="Proteomes" id="UP000053091">
    <property type="component" value="Unassembled WGS sequence"/>
</dbReference>
<accession>A0A0S7BNM9</accession>
<reference evidence="2" key="1">
    <citation type="journal article" date="2015" name="Genome Announc.">
        <title>Draft Genome Sequence of Bacteroidales Strain TBC1, a Novel Isolate from a Methanogenic Wastewater Treatment System.</title>
        <authorList>
            <person name="Tourlousse D.M."/>
            <person name="Matsuura N."/>
            <person name="Sun L."/>
            <person name="Toyonaga M."/>
            <person name="Kuroda K."/>
            <person name="Ohashi A."/>
            <person name="Cruz R."/>
            <person name="Yamaguchi T."/>
            <person name="Sekiguchi Y."/>
        </authorList>
    </citation>
    <scope>NUCLEOTIDE SEQUENCE [LARGE SCALE GENOMIC DNA]</scope>
    <source>
        <strain evidence="2">TBC1</strain>
    </source>
</reference>